<evidence type="ECO:0000256" key="2">
    <source>
        <dbReference type="ARBA" id="ARBA00005336"/>
    </source>
</evidence>
<dbReference type="Pfam" id="PF01915">
    <property type="entry name" value="Glyco_hydro_3_C"/>
    <property type="match status" value="1"/>
</dbReference>
<keyword evidence="5" id="KW-0378">Hydrolase</keyword>
<dbReference type="GO" id="GO:0008422">
    <property type="term" value="F:beta-glucosidase activity"/>
    <property type="evidence" value="ECO:0007669"/>
    <property type="project" value="UniProtKB-EC"/>
</dbReference>
<keyword evidence="6" id="KW-0119">Carbohydrate metabolism</keyword>
<evidence type="ECO:0000256" key="5">
    <source>
        <dbReference type="ARBA" id="ARBA00022801"/>
    </source>
</evidence>
<keyword evidence="10" id="KW-1185">Reference proteome</keyword>
<organism evidence="9 10">
    <name type="scientific">Botryotinia convoluta</name>
    <dbReference type="NCBI Taxonomy" id="54673"/>
    <lineage>
        <taxon>Eukaryota</taxon>
        <taxon>Fungi</taxon>
        <taxon>Dikarya</taxon>
        <taxon>Ascomycota</taxon>
        <taxon>Pezizomycotina</taxon>
        <taxon>Leotiomycetes</taxon>
        <taxon>Helotiales</taxon>
        <taxon>Sclerotiniaceae</taxon>
        <taxon>Botryotinia</taxon>
    </lineage>
</organism>
<sequence length="187" mass="20209">MDIWVRSYRYRSGSSIFLDYQLDTPISQIAINGTLISEGGSGSNNRCPSHISSPFDAIHQRAFDDGGSIFLGSIIASAIANVDPVSWAYSVYINYFSSESIDLVGFHDDYPDALVNNVSNLCNNIIVIIHNAGVLLVNQFISHDNVTAIIFAHLPGQESGRALASILYGNTAPSGKLPCSIPMNEPD</sequence>
<dbReference type="SUPFAM" id="SSF52279">
    <property type="entry name" value="Beta-D-glucan exohydrolase, C-terminal domain"/>
    <property type="match status" value="1"/>
</dbReference>
<comment type="caution">
    <text evidence="9">The sequence shown here is derived from an EMBL/GenBank/DDBJ whole genome shotgun (WGS) entry which is preliminary data.</text>
</comment>
<protein>
    <recommendedName>
        <fullName evidence="3">beta-glucosidase</fullName>
        <ecNumber evidence="3">3.2.1.21</ecNumber>
    </recommendedName>
</protein>
<feature type="domain" description="Glycoside hydrolase family 3 C-terminal" evidence="8">
    <location>
        <begin position="28"/>
        <end position="185"/>
    </location>
</feature>
<name>A0A4Z1I3Z7_9HELO</name>
<dbReference type="GO" id="GO:0009251">
    <property type="term" value="P:glucan catabolic process"/>
    <property type="evidence" value="ECO:0007669"/>
    <property type="project" value="TreeGrafter"/>
</dbReference>
<dbReference type="PANTHER" id="PTHR42715">
    <property type="entry name" value="BETA-GLUCOSIDASE"/>
    <property type="match status" value="1"/>
</dbReference>
<evidence type="ECO:0000259" key="8">
    <source>
        <dbReference type="Pfam" id="PF01915"/>
    </source>
</evidence>
<evidence type="ECO:0000256" key="3">
    <source>
        <dbReference type="ARBA" id="ARBA00012744"/>
    </source>
</evidence>
<reference evidence="9 10" key="1">
    <citation type="submission" date="2017-12" db="EMBL/GenBank/DDBJ databases">
        <title>Comparative genomics of Botrytis spp.</title>
        <authorList>
            <person name="Valero-Jimenez C.A."/>
            <person name="Tapia P."/>
            <person name="Veloso J."/>
            <person name="Silva-Moreno E."/>
            <person name="Staats M."/>
            <person name="Valdes J.H."/>
            <person name="Van Kan J.A.L."/>
        </authorList>
    </citation>
    <scope>NUCLEOTIDE SEQUENCE [LARGE SCALE GENOMIC DNA]</scope>
    <source>
        <strain evidence="9 10">MUCL11595</strain>
    </source>
</reference>
<dbReference type="InterPro" id="IPR036881">
    <property type="entry name" value="Glyco_hydro_3_C_sf"/>
</dbReference>
<dbReference type="Proteomes" id="UP000297527">
    <property type="component" value="Unassembled WGS sequence"/>
</dbReference>
<comment type="catalytic activity">
    <reaction evidence="1">
        <text>Hydrolysis of terminal, non-reducing beta-D-glucosyl residues with release of beta-D-glucose.</text>
        <dbReference type="EC" id="3.2.1.21"/>
    </reaction>
</comment>
<dbReference type="InterPro" id="IPR050288">
    <property type="entry name" value="Cellulose_deg_GH3"/>
</dbReference>
<dbReference type="AlphaFoldDB" id="A0A4Z1I3Z7"/>
<evidence type="ECO:0000256" key="6">
    <source>
        <dbReference type="ARBA" id="ARBA00023277"/>
    </source>
</evidence>
<proteinExistence type="inferred from homology"/>
<comment type="similarity">
    <text evidence="2">Belongs to the glycosyl hydrolase 3 family.</text>
</comment>
<dbReference type="PANTHER" id="PTHR42715:SF5">
    <property type="entry name" value="BETA-GLUCOSIDASE M-RELATED"/>
    <property type="match status" value="1"/>
</dbReference>
<evidence type="ECO:0000256" key="7">
    <source>
        <dbReference type="ARBA" id="ARBA00023295"/>
    </source>
</evidence>
<evidence type="ECO:0000313" key="9">
    <source>
        <dbReference type="EMBL" id="TGO56035.1"/>
    </source>
</evidence>
<keyword evidence="4" id="KW-0732">Signal</keyword>
<dbReference type="InterPro" id="IPR002772">
    <property type="entry name" value="Glyco_hydro_3_C"/>
</dbReference>
<keyword evidence="7" id="KW-0326">Glycosidase</keyword>
<evidence type="ECO:0000313" key="10">
    <source>
        <dbReference type="Proteomes" id="UP000297527"/>
    </source>
</evidence>
<dbReference type="EC" id="3.2.1.21" evidence="3"/>
<evidence type="ECO:0000256" key="4">
    <source>
        <dbReference type="ARBA" id="ARBA00022729"/>
    </source>
</evidence>
<dbReference type="OrthoDB" id="416222at2759"/>
<accession>A0A4Z1I3Z7</accession>
<dbReference type="Gene3D" id="3.40.50.1700">
    <property type="entry name" value="Glycoside hydrolase family 3 C-terminal domain"/>
    <property type="match status" value="1"/>
</dbReference>
<evidence type="ECO:0000256" key="1">
    <source>
        <dbReference type="ARBA" id="ARBA00000448"/>
    </source>
</evidence>
<dbReference type="EMBL" id="PQXN01000083">
    <property type="protein sequence ID" value="TGO56035.1"/>
    <property type="molecule type" value="Genomic_DNA"/>
</dbReference>
<gene>
    <name evidence="9" type="ORF">BCON_0083g00280</name>
</gene>